<sequence length="148" mass="16777">MIELTKKTITILAPIERVFEHVINMENYKFWFPDVIAIQANDTRPHASVGKTYIETLAIAGCDQTLTIKVVECVKNTTFVTQGDLVGILPQMTVCFWENELGCQLELSYHSREPALNEQSPIITRLRENLAPRAEVGLTQLKHLLENP</sequence>
<dbReference type="Gene3D" id="3.30.530.20">
    <property type="match status" value="1"/>
</dbReference>
<dbReference type="InterPro" id="IPR023393">
    <property type="entry name" value="START-like_dom_sf"/>
</dbReference>
<dbReference type="AlphaFoldDB" id="A0A162AG03"/>
<name>A0A162AG03_9GAMM</name>
<dbReference type="Proteomes" id="UP000076503">
    <property type="component" value="Unassembled WGS sequence"/>
</dbReference>
<dbReference type="RefSeq" id="WP_063362752.1">
    <property type="nucleotide sequence ID" value="NZ_AUXZ01000084.1"/>
</dbReference>
<evidence type="ECO:0000313" key="1">
    <source>
        <dbReference type="EMBL" id="KZN49085.1"/>
    </source>
</evidence>
<organism evidence="1 2">
    <name type="scientific">Pseudoalteromonas luteoviolacea H33</name>
    <dbReference type="NCBI Taxonomy" id="1365251"/>
    <lineage>
        <taxon>Bacteria</taxon>
        <taxon>Pseudomonadati</taxon>
        <taxon>Pseudomonadota</taxon>
        <taxon>Gammaproteobacteria</taxon>
        <taxon>Alteromonadales</taxon>
        <taxon>Pseudoalteromonadaceae</taxon>
        <taxon>Pseudoalteromonas</taxon>
    </lineage>
</organism>
<dbReference type="CDD" id="cd07812">
    <property type="entry name" value="SRPBCC"/>
    <property type="match status" value="1"/>
</dbReference>
<gene>
    <name evidence="1" type="ORF">N476_20460</name>
</gene>
<dbReference type="EMBL" id="AUXZ01000084">
    <property type="protein sequence ID" value="KZN49085.1"/>
    <property type="molecule type" value="Genomic_DNA"/>
</dbReference>
<dbReference type="PATRIC" id="fig|1365251.3.peg.3415"/>
<protein>
    <recommendedName>
        <fullName evidence="3">Polyketide cyclase</fullName>
    </recommendedName>
</protein>
<evidence type="ECO:0008006" key="3">
    <source>
        <dbReference type="Google" id="ProtNLM"/>
    </source>
</evidence>
<comment type="caution">
    <text evidence="1">The sequence shown here is derived from an EMBL/GenBank/DDBJ whole genome shotgun (WGS) entry which is preliminary data.</text>
</comment>
<reference evidence="1 2" key="1">
    <citation type="submission" date="2013-07" db="EMBL/GenBank/DDBJ databases">
        <title>Comparative Genomic and Metabolomic Analysis of Twelve Strains of Pseudoalteromonas luteoviolacea.</title>
        <authorList>
            <person name="Vynne N.G."/>
            <person name="Mansson M."/>
            <person name="Gram L."/>
        </authorList>
    </citation>
    <scope>NUCLEOTIDE SEQUENCE [LARGE SCALE GENOMIC DNA]</scope>
    <source>
        <strain evidence="1 2">H33</strain>
    </source>
</reference>
<accession>A0A162AG03</accession>
<dbReference type="SUPFAM" id="SSF55961">
    <property type="entry name" value="Bet v1-like"/>
    <property type="match status" value="1"/>
</dbReference>
<dbReference type="OrthoDB" id="4624384at2"/>
<proteinExistence type="predicted"/>
<evidence type="ECO:0000313" key="2">
    <source>
        <dbReference type="Proteomes" id="UP000076503"/>
    </source>
</evidence>